<feature type="compositionally biased region" description="Basic residues" evidence="6">
    <location>
        <begin position="683"/>
        <end position="751"/>
    </location>
</feature>
<evidence type="ECO:0000256" key="4">
    <source>
        <dbReference type="ARBA" id="ARBA00023152"/>
    </source>
</evidence>
<dbReference type="EMBL" id="CAMXCT010003038">
    <property type="protein sequence ID" value="CAI4002085.1"/>
    <property type="molecule type" value="Genomic_DNA"/>
</dbReference>
<dbReference type="SUPFAM" id="SSF51569">
    <property type="entry name" value="Aldolase"/>
    <property type="match status" value="1"/>
</dbReference>
<dbReference type="AlphaFoldDB" id="A0A9P1D323"/>
<feature type="region of interest" description="Disordered" evidence="6">
    <location>
        <begin position="431"/>
        <end position="751"/>
    </location>
</feature>
<evidence type="ECO:0000256" key="1">
    <source>
        <dbReference type="ARBA" id="ARBA00004714"/>
    </source>
</evidence>
<dbReference type="PANTHER" id="PTHR11627">
    <property type="entry name" value="FRUCTOSE-BISPHOSPHATE ALDOLASE"/>
    <property type="match status" value="1"/>
</dbReference>
<dbReference type="Gene3D" id="3.20.20.70">
    <property type="entry name" value="Aldolase class I"/>
    <property type="match status" value="1"/>
</dbReference>
<reference evidence="7" key="1">
    <citation type="submission" date="2022-10" db="EMBL/GenBank/DDBJ databases">
        <authorList>
            <person name="Chen Y."/>
            <person name="Dougan E. K."/>
            <person name="Chan C."/>
            <person name="Rhodes N."/>
            <person name="Thang M."/>
        </authorList>
    </citation>
    <scope>NUCLEOTIDE SEQUENCE</scope>
</reference>
<reference evidence="8" key="2">
    <citation type="submission" date="2024-04" db="EMBL/GenBank/DDBJ databases">
        <authorList>
            <person name="Chen Y."/>
            <person name="Shah S."/>
            <person name="Dougan E. K."/>
            <person name="Thang M."/>
            <person name="Chan C."/>
        </authorList>
    </citation>
    <scope>NUCLEOTIDE SEQUENCE [LARGE SCALE GENOMIC DNA]</scope>
</reference>
<comment type="similarity">
    <text evidence="2">Belongs to the class I fructose-bisphosphate aldolase family.</text>
</comment>
<accession>A0A9P1D323</accession>
<keyword evidence="9" id="KW-1185">Reference proteome</keyword>
<name>A0A9P1D323_9DINO</name>
<feature type="compositionally biased region" description="Basic and acidic residues" evidence="6">
    <location>
        <begin position="439"/>
        <end position="682"/>
    </location>
</feature>
<dbReference type="Pfam" id="PF00274">
    <property type="entry name" value="Glycolytic"/>
    <property type="match status" value="1"/>
</dbReference>
<dbReference type="GO" id="GO:0004332">
    <property type="term" value="F:fructose-bisphosphate aldolase activity"/>
    <property type="evidence" value="ECO:0007669"/>
    <property type="project" value="UniProtKB-EC"/>
</dbReference>
<evidence type="ECO:0000256" key="2">
    <source>
        <dbReference type="ARBA" id="ARBA00010387"/>
    </source>
</evidence>
<proteinExistence type="inferred from homology"/>
<dbReference type="EMBL" id="CAMXCT020003038">
    <property type="protein sequence ID" value="CAL1155460.1"/>
    <property type="molecule type" value="Genomic_DNA"/>
</dbReference>
<dbReference type="NCBIfam" id="NF033379">
    <property type="entry name" value="FrucBisAld_I"/>
    <property type="match status" value="1"/>
</dbReference>
<evidence type="ECO:0000256" key="6">
    <source>
        <dbReference type="SAM" id="MobiDB-lite"/>
    </source>
</evidence>
<dbReference type="OrthoDB" id="444430at2759"/>
<dbReference type="GO" id="GO:0006096">
    <property type="term" value="P:glycolytic process"/>
    <property type="evidence" value="ECO:0007669"/>
    <property type="project" value="UniProtKB-KW"/>
</dbReference>
<dbReference type="InterPro" id="IPR013785">
    <property type="entry name" value="Aldolase_TIM"/>
</dbReference>
<keyword evidence="5" id="KW-0456">Lyase</keyword>
<evidence type="ECO:0000256" key="3">
    <source>
        <dbReference type="ARBA" id="ARBA00013068"/>
    </source>
</evidence>
<dbReference type="Proteomes" id="UP001152797">
    <property type="component" value="Unassembled WGS sequence"/>
</dbReference>
<evidence type="ECO:0000313" key="9">
    <source>
        <dbReference type="Proteomes" id="UP001152797"/>
    </source>
</evidence>
<dbReference type="EC" id="4.1.2.13" evidence="3"/>
<protein>
    <recommendedName>
        <fullName evidence="3">fructose-bisphosphate aldolase</fullName>
        <ecNumber evidence="3">4.1.2.13</ecNumber>
    </recommendedName>
</protein>
<comment type="caution">
    <text evidence="7">The sequence shown here is derived from an EMBL/GenBank/DDBJ whole genome shotgun (WGS) entry which is preliminary data.</text>
</comment>
<dbReference type="InterPro" id="IPR000741">
    <property type="entry name" value="FBA_I"/>
</dbReference>
<evidence type="ECO:0000256" key="5">
    <source>
        <dbReference type="ARBA" id="ARBA00023239"/>
    </source>
</evidence>
<comment type="pathway">
    <text evidence="1">Carbohydrate degradation; glycolysis; D-glyceraldehyde 3-phosphate and glycerone phosphate from D-glucose: step 4/4.</text>
</comment>
<organism evidence="7">
    <name type="scientific">Cladocopium goreaui</name>
    <dbReference type="NCBI Taxonomy" id="2562237"/>
    <lineage>
        <taxon>Eukaryota</taxon>
        <taxon>Sar</taxon>
        <taxon>Alveolata</taxon>
        <taxon>Dinophyceae</taxon>
        <taxon>Suessiales</taxon>
        <taxon>Symbiodiniaceae</taxon>
        <taxon>Cladocopium</taxon>
    </lineage>
</organism>
<evidence type="ECO:0000313" key="7">
    <source>
        <dbReference type="EMBL" id="CAI4002085.1"/>
    </source>
</evidence>
<keyword evidence="4" id="KW-0324">Glycolysis</keyword>
<dbReference type="EMBL" id="CAMXCT030003038">
    <property type="protein sequence ID" value="CAL4789397.1"/>
    <property type="molecule type" value="Genomic_DNA"/>
</dbReference>
<sequence>MEAFIAARAPIPVSFAPVAVANAAHESHGRGSTGSAATASVALLCAIGSSRGRRNATERRIALARRRPPAKVARQVCHRSCHGGEHLSPERKQELEAICQKIATPGKGITATDEGPGTIGGRFENVGVENTEEHRRIYRQMLYDTPGINNYLSAAILDPETMYQKDDDGVPFPQALEKRNIIPGVKPHLKVYELPGCPGDTVMQGLDSLAQRCKEYKAAGAKFAKWRSPLQISRWGPSRLAIEANMNDLARYALICQDEGLVPIVEPDIVMKGEHDLETAMAVNIEVQSTLYKAMLEHGVYMEGTILKTNLVNPGLSCDTDYSVEEIAMANTAVLRRTMPVAIRGVNFLSGGQTLEGAAARLNAINQVKNRMGRMPWNISFSWSWALQAPLLDLCKGKGGKIPLKEMSELYLQELAIASAAAQGKYKEGIPPEVIREDEEVKKKDADEPTKEAEAKKEEPRKDEKKEEPKKEAEAKKEEPKKEEKKEEPKKDAEAKKEEPKKEEKKEEPKKEAEAKKEEPKKEEKKEEPRRRSEAKKEEPKKEEKKEEPKKEAEAKKEEPKKEEKKEEPNKEAEAKKEEPKKEEKKEEPKKEAEAKQEEPKKEEKKEEPKKEAEAKKEEPKKEEKKEEPKKEAEAKQEEPKKEEKKEEPKKEAEAKKEEPKKEEKKEEPKKEAEAKKEEPKKERRRKNPRRRQRPRRKSQRRRRRRKNRRRQRPRRKSQRRRRRRKNPRRRQRPRRKSQRRRRRRKNPRRR</sequence>
<gene>
    <name evidence="7" type="ORF">C1SCF055_LOCUS28062</name>
</gene>
<evidence type="ECO:0000313" key="8">
    <source>
        <dbReference type="EMBL" id="CAL1155460.1"/>
    </source>
</evidence>